<gene>
    <name evidence="2" type="ORF">SETTUDRAFT_161221</name>
</gene>
<evidence type="ECO:0000313" key="2">
    <source>
        <dbReference type="EMBL" id="EOA86336.1"/>
    </source>
</evidence>
<evidence type="ECO:0000256" key="1">
    <source>
        <dbReference type="SAM" id="MobiDB-lite"/>
    </source>
</evidence>
<dbReference type="RefSeq" id="XP_008025962.1">
    <property type="nucleotide sequence ID" value="XM_008027771.1"/>
</dbReference>
<name>R0INI5_EXST2</name>
<sequence>MYLATAPINTHGYSVQPQAPGSPAGEKGSKPQVSSFPTREVKSGRHDPLGGVAALSAGDDVS</sequence>
<feature type="compositionally biased region" description="Basic and acidic residues" evidence="1">
    <location>
        <begin position="39"/>
        <end position="48"/>
    </location>
</feature>
<reference evidence="2 3" key="2">
    <citation type="journal article" date="2013" name="PLoS Genet.">
        <title>Comparative genome structure, secondary metabolite, and effector coding capacity across Cochliobolus pathogens.</title>
        <authorList>
            <person name="Condon B.J."/>
            <person name="Leng Y."/>
            <person name="Wu D."/>
            <person name="Bushley K.E."/>
            <person name="Ohm R.A."/>
            <person name="Otillar R."/>
            <person name="Martin J."/>
            <person name="Schackwitz W."/>
            <person name="Grimwood J."/>
            <person name="MohdZainudin N."/>
            <person name="Xue C."/>
            <person name="Wang R."/>
            <person name="Manning V.A."/>
            <person name="Dhillon B."/>
            <person name="Tu Z.J."/>
            <person name="Steffenson B.J."/>
            <person name="Salamov A."/>
            <person name="Sun H."/>
            <person name="Lowry S."/>
            <person name="LaButti K."/>
            <person name="Han J."/>
            <person name="Copeland A."/>
            <person name="Lindquist E."/>
            <person name="Barry K."/>
            <person name="Schmutz J."/>
            <person name="Baker S.E."/>
            <person name="Ciuffetti L.M."/>
            <person name="Grigoriev I.V."/>
            <person name="Zhong S."/>
            <person name="Turgeon B.G."/>
        </authorList>
    </citation>
    <scope>NUCLEOTIDE SEQUENCE [LARGE SCALE GENOMIC DNA]</scope>
    <source>
        <strain evidence="3">28A</strain>
    </source>
</reference>
<organism evidence="2 3">
    <name type="scientific">Exserohilum turcicum (strain 28A)</name>
    <name type="common">Northern leaf blight fungus</name>
    <name type="synonym">Setosphaeria turcica</name>
    <dbReference type="NCBI Taxonomy" id="671987"/>
    <lineage>
        <taxon>Eukaryota</taxon>
        <taxon>Fungi</taxon>
        <taxon>Dikarya</taxon>
        <taxon>Ascomycota</taxon>
        <taxon>Pezizomycotina</taxon>
        <taxon>Dothideomycetes</taxon>
        <taxon>Pleosporomycetidae</taxon>
        <taxon>Pleosporales</taxon>
        <taxon>Pleosporineae</taxon>
        <taxon>Pleosporaceae</taxon>
        <taxon>Exserohilum</taxon>
    </lineage>
</organism>
<accession>R0INI5</accession>
<feature type="compositionally biased region" description="Polar residues" evidence="1">
    <location>
        <begin position="7"/>
        <end position="19"/>
    </location>
</feature>
<dbReference type="HOGENOM" id="CLU_2905602_0_0_1"/>
<protein>
    <submittedName>
        <fullName evidence="2">Uncharacterized protein</fullName>
    </submittedName>
</protein>
<dbReference type="Proteomes" id="UP000016935">
    <property type="component" value="Unassembled WGS sequence"/>
</dbReference>
<dbReference type="GeneID" id="19398132"/>
<feature type="region of interest" description="Disordered" evidence="1">
    <location>
        <begin position="1"/>
        <end position="62"/>
    </location>
</feature>
<evidence type="ECO:0000313" key="3">
    <source>
        <dbReference type="Proteomes" id="UP000016935"/>
    </source>
</evidence>
<keyword evidence="3" id="KW-1185">Reference proteome</keyword>
<reference evidence="2 3" key="1">
    <citation type="journal article" date="2012" name="PLoS Pathog.">
        <title>Diverse lifestyles and strategies of plant pathogenesis encoded in the genomes of eighteen Dothideomycetes fungi.</title>
        <authorList>
            <person name="Ohm R.A."/>
            <person name="Feau N."/>
            <person name="Henrissat B."/>
            <person name="Schoch C.L."/>
            <person name="Horwitz B.A."/>
            <person name="Barry K.W."/>
            <person name="Condon B.J."/>
            <person name="Copeland A.C."/>
            <person name="Dhillon B."/>
            <person name="Glaser F."/>
            <person name="Hesse C.N."/>
            <person name="Kosti I."/>
            <person name="LaButti K."/>
            <person name="Lindquist E.A."/>
            <person name="Lucas S."/>
            <person name="Salamov A.A."/>
            <person name="Bradshaw R.E."/>
            <person name="Ciuffetti L."/>
            <person name="Hamelin R.C."/>
            <person name="Kema G.H.J."/>
            <person name="Lawrence C."/>
            <person name="Scott J.A."/>
            <person name="Spatafora J.W."/>
            <person name="Turgeon B.G."/>
            <person name="de Wit P.J.G.M."/>
            <person name="Zhong S."/>
            <person name="Goodwin S.B."/>
            <person name="Grigoriev I.V."/>
        </authorList>
    </citation>
    <scope>NUCLEOTIDE SEQUENCE [LARGE SCALE GENOMIC DNA]</scope>
    <source>
        <strain evidence="3">28A</strain>
    </source>
</reference>
<proteinExistence type="predicted"/>
<dbReference type="AlphaFoldDB" id="R0INI5"/>
<dbReference type="EMBL" id="KB908593">
    <property type="protein sequence ID" value="EOA86336.1"/>
    <property type="molecule type" value="Genomic_DNA"/>
</dbReference>